<proteinExistence type="predicted"/>
<feature type="transmembrane region" description="Helical" evidence="1">
    <location>
        <begin position="75"/>
        <end position="99"/>
    </location>
</feature>
<dbReference type="EMBL" id="HBUF01516901">
    <property type="protein sequence ID" value="CAG6748032.1"/>
    <property type="molecule type" value="Transcribed_RNA"/>
</dbReference>
<protein>
    <submittedName>
        <fullName evidence="2">Uncharacterized protein</fullName>
    </submittedName>
</protein>
<dbReference type="AlphaFoldDB" id="A0A8D9EC14"/>
<accession>A0A8D9EC14</accession>
<feature type="transmembrane region" description="Helical" evidence="1">
    <location>
        <begin position="36"/>
        <end position="55"/>
    </location>
</feature>
<keyword evidence="1" id="KW-1133">Transmembrane helix</keyword>
<name>A0A8D9EC14_9HEMI</name>
<organism evidence="2">
    <name type="scientific">Cacopsylla melanoneura</name>
    <dbReference type="NCBI Taxonomy" id="428564"/>
    <lineage>
        <taxon>Eukaryota</taxon>
        <taxon>Metazoa</taxon>
        <taxon>Ecdysozoa</taxon>
        <taxon>Arthropoda</taxon>
        <taxon>Hexapoda</taxon>
        <taxon>Insecta</taxon>
        <taxon>Pterygota</taxon>
        <taxon>Neoptera</taxon>
        <taxon>Paraneoptera</taxon>
        <taxon>Hemiptera</taxon>
        <taxon>Sternorrhyncha</taxon>
        <taxon>Psylloidea</taxon>
        <taxon>Psyllidae</taxon>
        <taxon>Psyllinae</taxon>
        <taxon>Cacopsylla</taxon>
    </lineage>
</organism>
<sequence>MFTPDFFSSLCYFVFSLMVLFIAPLCRLFFLSNLSLSLFVLFPVSLFLPLCLSFPSSLSLFLPHFLSFFPFLSPWLPLLLSSLLSFSSLFLSFYAFYLFPLPLISARCFSSLPISKKPHFSNQ</sequence>
<evidence type="ECO:0000313" key="2">
    <source>
        <dbReference type="EMBL" id="CAG6748032.1"/>
    </source>
</evidence>
<evidence type="ECO:0000256" key="1">
    <source>
        <dbReference type="SAM" id="Phobius"/>
    </source>
</evidence>
<reference evidence="2" key="1">
    <citation type="submission" date="2021-05" db="EMBL/GenBank/DDBJ databases">
        <authorList>
            <person name="Alioto T."/>
            <person name="Alioto T."/>
            <person name="Gomez Garrido J."/>
        </authorList>
    </citation>
    <scope>NUCLEOTIDE SEQUENCE</scope>
</reference>
<keyword evidence="1" id="KW-0812">Transmembrane</keyword>
<keyword evidence="1" id="KW-0472">Membrane</keyword>
<feature type="transmembrane region" description="Helical" evidence="1">
    <location>
        <begin position="6"/>
        <end position="29"/>
    </location>
</feature>